<feature type="compositionally biased region" description="Acidic residues" evidence="1">
    <location>
        <begin position="106"/>
        <end position="118"/>
    </location>
</feature>
<gene>
    <name evidence="3" type="ORF">BGZ80_004165</name>
</gene>
<feature type="compositionally biased region" description="Low complexity" evidence="1">
    <location>
        <begin position="70"/>
        <end position="80"/>
    </location>
</feature>
<organism evidence="3 4">
    <name type="scientific">Entomortierella chlamydospora</name>
    <dbReference type="NCBI Taxonomy" id="101097"/>
    <lineage>
        <taxon>Eukaryota</taxon>
        <taxon>Fungi</taxon>
        <taxon>Fungi incertae sedis</taxon>
        <taxon>Mucoromycota</taxon>
        <taxon>Mortierellomycotina</taxon>
        <taxon>Mortierellomycetes</taxon>
        <taxon>Mortierellales</taxon>
        <taxon>Mortierellaceae</taxon>
        <taxon>Entomortierella</taxon>
    </lineage>
</organism>
<feature type="chain" id="PRO_5040386727" evidence="2">
    <location>
        <begin position="21"/>
        <end position="118"/>
    </location>
</feature>
<reference evidence="3" key="1">
    <citation type="journal article" date="2020" name="Fungal Divers.">
        <title>Resolving the Mortierellaceae phylogeny through synthesis of multi-gene phylogenetics and phylogenomics.</title>
        <authorList>
            <person name="Vandepol N."/>
            <person name="Liber J."/>
            <person name="Desiro A."/>
            <person name="Na H."/>
            <person name="Kennedy M."/>
            <person name="Barry K."/>
            <person name="Grigoriev I.V."/>
            <person name="Miller A.N."/>
            <person name="O'Donnell K."/>
            <person name="Stajich J.E."/>
            <person name="Bonito G."/>
        </authorList>
    </citation>
    <scope>NUCLEOTIDE SEQUENCE</scope>
    <source>
        <strain evidence="3">NRRL 2769</strain>
    </source>
</reference>
<evidence type="ECO:0000256" key="2">
    <source>
        <dbReference type="SAM" id="SignalP"/>
    </source>
</evidence>
<name>A0A9P6MNN7_9FUNG</name>
<feature type="compositionally biased region" description="Acidic residues" evidence="1">
    <location>
        <begin position="81"/>
        <end position="96"/>
    </location>
</feature>
<proteinExistence type="predicted"/>
<accession>A0A9P6MNN7</accession>
<dbReference type="AlphaFoldDB" id="A0A9P6MNN7"/>
<dbReference type="EMBL" id="JAAAID010002150">
    <property type="protein sequence ID" value="KAG0007847.1"/>
    <property type="molecule type" value="Genomic_DNA"/>
</dbReference>
<dbReference type="Proteomes" id="UP000703661">
    <property type="component" value="Unassembled WGS sequence"/>
</dbReference>
<protein>
    <submittedName>
        <fullName evidence="3">Uncharacterized protein</fullName>
    </submittedName>
</protein>
<sequence length="118" mass="13018">MRFVQLTLALSLAFILVASAAPAPVPIQETEEQARCVDVCLSTEEDCLLNSNSMTDCVTAFDSCHRECVPEVTTPPTQTPETEEEEEEEEDIDDGFVEIPAPKGGEDDEEFDDEPSDY</sequence>
<evidence type="ECO:0000256" key="1">
    <source>
        <dbReference type="SAM" id="MobiDB-lite"/>
    </source>
</evidence>
<feature type="region of interest" description="Disordered" evidence="1">
    <location>
        <begin position="70"/>
        <end position="118"/>
    </location>
</feature>
<comment type="caution">
    <text evidence="3">The sequence shown here is derived from an EMBL/GenBank/DDBJ whole genome shotgun (WGS) entry which is preliminary data.</text>
</comment>
<evidence type="ECO:0000313" key="4">
    <source>
        <dbReference type="Proteomes" id="UP000703661"/>
    </source>
</evidence>
<evidence type="ECO:0000313" key="3">
    <source>
        <dbReference type="EMBL" id="KAG0007847.1"/>
    </source>
</evidence>
<feature type="signal peptide" evidence="2">
    <location>
        <begin position="1"/>
        <end position="20"/>
    </location>
</feature>
<keyword evidence="2" id="KW-0732">Signal</keyword>
<dbReference type="OrthoDB" id="2437660at2759"/>
<keyword evidence="4" id="KW-1185">Reference proteome</keyword>